<evidence type="ECO:0000313" key="5">
    <source>
        <dbReference type="Proteomes" id="UP000242188"/>
    </source>
</evidence>
<evidence type="ECO:0000256" key="1">
    <source>
        <dbReference type="ARBA" id="ARBA00007527"/>
    </source>
</evidence>
<gene>
    <name evidence="4" type="ORF">KP79_PYT04220</name>
</gene>
<keyword evidence="5" id="KW-1185">Reference proteome</keyword>
<dbReference type="AlphaFoldDB" id="A0A210Q4P5"/>
<dbReference type="GO" id="GO:0006309">
    <property type="term" value="P:apoptotic DNA fragmentation"/>
    <property type="evidence" value="ECO:0007669"/>
    <property type="project" value="TreeGrafter"/>
</dbReference>
<dbReference type="OrthoDB" id="10261598at2759"/>
<accession>A0A210Q4P5</accession>
<dbReference type="Pfam" id="PF03265">
    <property type="entry name" value="DNase_II"/>
    <property type="match status" value="1"/>
</dbReference>
<keyword evidence="2" id="KW-0378">Hydrolase</keyword>
<dbReference type="STRING" id="6573.A0A210Q4P5"/>
<evidence type="ECO:0000256" key="2">
    <source>
        <dbReference type="ARBA" id="ARBA00022801"/>
    </source>
</evidence>
<proteinExistence type="inferred from homology"/>
<dbReference type="Proteomes" id="UP000242188">
    <property type="component" value="Unassembled WGS sequence"/>
</dbReference>
<dbReference type="InterPro" id="IPR004947">
    <property type="entry name" value="DNase_II"/>
</dbReference>
<dbReference type="GO" id="GO:0004531">
    <property type="term" value="F:deoxyribonuclease II activity"/>
    <property type="evidence" value="ECO:0007669"/>
    <property type="project" value="InterPro"/>
</dbReference>
<dbReference type="CDD" id="cd09121">
    <property type="entry name" value="PLDc_DNaseII_2"/>
    <property type="match status" value="1"/>
</dbReference>
<comment type="similarity">
    <text evidence="1">Belongs to the DNase II family.</text>
</comment>
<feature type="chain" id="PRO_5012510194" evidence="3">
    <location>
        <begin position="23"/>
        <end position="375"/>
    </location>
</feature>
<name>A0A210Q4P5_MIZYE</name>
<keyword evidence="3" id="KW-0732">Signal</keyword>
<evidence type="ECO:0000313" key="4">
    <source>
        <dbReference type="EMBL" id="OWF43708.1"/>
    </source>
</evidence>
<feature type="signal peptide" evidence="3">
    <location>
        <begin position="1"/>
        <end position="22"/>
    </location>
</feature>
<protein>
    <submittedName>
        <fullName evidence="4">Plancitoxin-1</fullName>
    </submittedName>
</protein>
<dbReference type="PANTHER" id="PTHR10858">
    <property type="entry name" value="DEOXYRIBONUCLEASE II"/>
    <property type="match status" value="1"/>
</dbReference>
<dbReference type="CDD" id="cd09120">
    <property type="entry name" value="PLDc_DNaseII_1"/>
    <property type="match status" value="1"/>
</dbReference>
<dbReference type="EMBL" id="NEDP02005024">
    <property type="protein sequence ID" value="OWF43708.1"/>
    <property type="molecule type" value="Genomic_DNA"/>
</dbReference>
<sequence length="375" mass="42318">MAGQRSLLTGLVLWWTLVTVDSMQCLSIAGKPVDWYVVYKLPILSKSLNPIMSRGLGFYYLDVDSPTWILSKVGIDGKVANPVYNTLQQIYSSSKNGSYMYAMYNDQTPSSESLNHGHSKGVLSFDTQEGFWLVHSTPHFPPNRTMGWAWPDSAMDYGQAFLCVSYPIAMMEKIGEQFLYTYPKIYDKNFPASFAAKSPVMNQILGDKQSHVKQLPWYHKTTLVSKAGHNFVSYAKFGKFMADLYDNLVAIDLQSDMMVETWQKGGVKENLPTNCSIQYKVYNVENVTFPVGGVYFLETKDHSKWAVSVDKGGWTCIGDINRQRSQFHRAGGTVCFQQKQVWKSFRALVGNHDTSTQGRGLFITRVSDEMLVGPI</sequence>
<comment type="caution">
    <text evidence="4">The sequence shown here is derived from an EMBL/GenBank/DDBJ whole genome shotgun (WGS) entry which is preliminary data.</text>
</comment>
<reference evidence="4 5" key="1">
    <citation type="journal article" date="2017" name="Nat. Ecol. Evol.">
        <title>Scallop genome provides insights into evolution of bilaterian karyotype and development.</title>
        <authorList>
            <person name="Wang S."/>
            <person name="Zhang J."/>
            <person name="Jiao W."/>
            <person name="Li J."/>
            <person name="Xun X."/>
            <person name="Sun Y."/>
            <person name="Guo X."/>
            <person name="Huan P."/>
            <person name="Dong B."/>
            <person name="Zhang L."/>
            <person name="Hu X."/>
            <person name="Sun X."/>
            <person name="Wang J."/>
            <person name="Zhao C."/>
            <person name="Wang Y."/>
            <person name="Wang D."/>
            <person name="Huang X."/>
            <person name="Wang R."/>
            <person name="Lv J."/>
            <person name="Li Y."/>
            <person name="Zhang Z."/>
            <person name="Liu B."/>
            <person name="Lu W."/>
            <person name="Hui Y."/>
            <person name="Liang J."/>
            <person name="Zhou Z."/>
            <person name="Hou R."/>
            <person name="Li X."/>
            <person name="Liu Y."/>
            <person name="Li H."/>
            <person name="Ning X."/>
            <person name="Lin Y."/>
            <person name="Zhao L."/>
            <person name="Xing Q."/>
            <person name="Dou J."/>
            <person name="Li Y."/>
            <person name="Mao J."/>
            <person name="Guo H."/>
            <person name="Dou H."/>
            <person name="Li T."/>
            <person name="Mu C."/>
            <person name="Jiang W."/>
            <person name="Fu Q."/>
            <person name="Fu X."/>
            <person name="Miao Y."/>
            <person name="Liu J."/>
            <person name="Yu Q."/>
            <person name="Li R."/>
            <person name="Liao H."/>
            <person name="Li X."/>
            <person name="Kong Y."/>
            <person name="Jiang Z."/>
            <person name="Chourrout D."/>
            <person name="Li R."/>
            <person name="Bao Z."/>
        </authorList>
    </citation>
    <scope>NUCLEOTIDE SEQUENCE [LARGE SCALE GENOMIC DNA]</scope>
    <source>
        <strain evidence="4 5">PY_sf001</strain>
    </source>
</reference>
<evidence type="ECO:0000256" key="3">
    <source>
        <dbReference type="SAM" id="SignalP"/>
    </source>
</evidence>
<dbReference type="PANTHER" id="PTHR10858:SF23">
    <property type="entry name" value="DEOXYRIBONUCLEASE II"/>
    <property type="match status" value="1"/>
</dbReference>
<organism evidence="4 5">
    <name type="scientific">Mizuhopecten yessoensis</name>
    <name type="common">Japanese scallop</name>
    <name type="synonym">Patinopecten yessoensis</name>
    <dbReference type="NCBI Taxonomy" id="6573"/>
    <lineage>
        <taxon>Eukaryota</taxon>
        <taxon>Metazoa</taxon>
        <taxon>Spiralia</taxon>
        <taxon>Lophotrochozoa</taxon>
        <taxon>Mollusca</taxon>
        <taxon>Bivalvia</taxon>
        <taxon>Autobranchia</taxon>
        <taxon>Pteriomorphia</taxon>
        <taxon>Pectinida</taxon>
        <taxon>Pectinoidea</taxon>
        <taxon>Pectinidae</taxon>
        <taxon>Mizuhopecten</taxon>
    </lineage>
</organism>